<keyword evidence="3" id="KW-1185">Reference proteome</keyword>
<name>A0A927FWD8_9HYPH</name>
<evidence type="ECO:0000256" key="1">
    <source>
        <dbReference type="SAM" id="SignalP"/>
    </source>
</evidence>
<dbReference type="Proteomes" id="UP000654108">
    <property type="component" value="Unassembled WGS sequence"/>
</dbReference>
<dbReference type="RefSeq" id="WP_191775077.1">
    <property type="nucleotide sequence ID" value="NZ_JACYFU010000002.1"/>
</dbReference>
<reference evidence="2" key="1">
    <citation type="submission" date="2020-09" db="EMBL/GenBank/DDBJ databases">
        <title>Genome seq and assembly of Devosia sp.</title>
        <authorList>
            <person name="Chhetri G."/>
        </authorList>
    </citation>
    <scope>NUCLEOTIDE SEQUENCE</scope>
    <source>
        <strain evidence="2">PTR5</strain>
    </source>
</reference>
<evidence type="ECO:0000313" key="2">
    <source>
        <dbReference type="EMBL" id="MBD8065874.1"/>
    </source>
</evidence>
<gene>
    <name evidence="2" type="ORF">IC608_10340</name>
</gene>
<protein>
    <submittedName>
        <fullName evidence="2">Transporter substrate-binding domain-containing protein</fullName>
    </submittedName>
</protein>
<dbReference type="SUPFAM" id="SSF53850">
    <property type="entry name" value="Periplasmic binding protein-like II"/>
    <property type="match status" value="1"/>
</dbReference>
<accession>A0A927FWD8</accession>
<feature type="chain" id="PRO_5036781970" evidence="1">
    <location>
        <begin position="32"/>
        <end position="289"/>
    </location>
</feature>
<evidence type="ECO:0000313" key="3">
    <source>
        <dbReference type="Proteomes" id="UP000654108"/>
    </source>
</evidence>
<keyword evidence="1" id="KW-0732">Signal</keyword>
<comment type="caution">
    <text evidence="2">The sequence shown here is derived from an EMBL/GenBank/DDBJ whole genome shotgun (WGS) entry which is preliminary data.</text>
</comment>
<proteinExistence type="predicted"/>
<dbReference type="Gene3D" id="3.40.190.10">
    <property type="entry name" value="Periplasmic binding protein-like II"/>
    <property type="match status" value="2"/>
</dbReference>
<sequence length="289" mass="31421">MRVAFDISRLASMFLALALAIPIAVSTVGNAAAQEPEFDDVPFANGQWNIGRRLDESQFRYCVDKRDPDWEVAAAIGDAIAAALLLEPQRYVVEREIAVEDITKIYAIMLEHCDVHMGFKLIPEGYARWITLTRAYYETQYVFVASDPALQKLADLPPGHSIGATVGTMAHIRLVSYQSALPAEKRWPVFPMGSNEQALDALLKGSVDVALVWAPNLWAKQREDAAYGELHVLEPSPLPPSTIGVGAVVLADQKFLRSAVDEAISALTADGTLDGILKGFDFPATAAAP</sequence>
<dbReference type="EMBL" id="JACYFU010000002">
    <property type="protein sequence ID" value="MBD8065874.1"/>
    <property type="molecule type" value="Genomic_DNA"/>
</dbReference>
<organism evidence="2 3">
    <name type="scientific">Devosia oryzisoli</name>
    <dbReference type="NCBI Taxonomy" id="2774138"/>
    <lineage>
        <taxon>Bacteria</taxon>
        <taxon>Pseudomonadati</taxon>
        <taxon>Pseudomonadota</taxon>
        <taxon>Alphaproteobacteria</taxon>
        <taxon>Hyphomicrobiales</taxon>
        <taxon>Devosiaceae</taxon>
        <taxon>Devosia</taxon>
    </lineage>
</organism>
<dbReference type="AlphaFoldDB" id="A0A927FWD8"/>
<feature type="signal peptide" evidence="1">
    <location>
        <begin position="1"/>
        <end position="31"/>
    </location>
</feature>